<sequence>GKAIYPSVRLAARRPGRTARLLRNAGAGRLYPRTEGLRPGQHPQPARAHGKHVPAVAGSVCPEPARCVHGARGGTGCGGSPAPVCPGGRRRGVVHPALPGGVRHAHHRPAPGTDRDGYPHHVVYARDHARISPQGSDCFHEPAPGLPPARYGRTALKM</sequence>
<evidence type="ECO:0000256" key="1">
    <source>
        <dbReference type="SAM" id="MobiDB-lite"/>
    </source>
</evidence>
<organism evidence="2">
    <name type="scientific">uncultured Cytophagales bacterium</name>
    <dbReference type="NCBI Taxonomy" id="158755"/>
    <lineage>
        <taxon>Bacteria</taxon>
        <taxon>Pseudomonadati</taxon>
        <taxon>Bacteroidota</taxon>
        <taxon>Sphingobacteriia</taxon>
        <taxon>Sphingobacteriales</taxon>
        <taxon>environmental samples</taxon>
    </lineage>
</organism>
<dbReference type="AlphaFoldDB" id="A0A6J4J5X1"/>
<proteinExistence type="predicted"/>
<feature type="region of interest" description="Disordered" evidence="1">
    <location>
        <begin position="98"/>
        <end position="117"/>
    </location>
</feature>
<protein>
    <submittedName>
        <fullName evidence="2">Uncharacterized protein</fullName>
    </submittedName>
</protein>
<dbReference type="EMBL" id="CADCTQ010000250">
    <property type="protein sequence ID" value="CAA9268812.1"/>
    <property type="molecule type" value="Genomic_DNA"/>
</dbReference>
<name>A0A6J4J5X1_9SPHI</name>
<feature type="non-terminal residue" evidence="2">
    <location>
        <position position="1"/>
    </location>
</feature>
<evidence type="ECO:0000313" key="2">
    <source>
        <dbReference type="EMBL" id="CAA9268812.1"/>
    </source>
</evidence>
<accession>A0A6J4J5X1</accession>
<feature type="region of interest" description="Disordered" evidence="1">
    <location>
        <begin position="133"/>
        <end position="158"/>
    </location>
</feature>
<reference evidence="2" key="1">
    <citation type="submission" date="2020-02" db="EMBL/GenBank/DDBJ databases">
        <authorList>
            <person name="Meier V. D."/>
        </authorList>
    </citation>
    <scope>NUCLEOTIDE SEQUENCE</scope>
    <source>
        <strain evidence="2">AVDCRST_MAG56</strain>
    </source>
</reference>
<feature type="non-terminal residue" evidence="2">
    <location>
        <position position="158"/>
    </location>
</feature>
<gene>
    <name evidence="2" type="ORF">AVDCRST_MAG56-2934</name>
</gene>